<evidence type="ECO:0000256" key="6">
    <source>
        <dbReference type="ARBA" id="ARBA00022840"/>
    </source>
</evidence>
<feature type="transmembrane region" description="Helical" evidence="13">
    <location>
        <begin position="88"/>
        <end position="113"/>
    </location>
</feature>
<evidence type="ECO:0000256" key="12">
    <source>
        <dbReference type="ARBA" id="ARBA00048007"/>
    </source>
</evidence>
<evidence type="ECO:0000256" key="2">
    <source>
        <dbReference type="ARBA" id="ARBA00009726"/>
    </source>
</evidence>
<dbReference type="PANTHER" id="PTHR24223:SF456">
    <property type="entry name" value="MULTIDRUG RESISTANCE-ASSOCIATED PROTEIN LETHAL(2)03659"/>
    <property type="match status" value="1"/>
</dbReference>
<feature type="transmembrane region" description="Helical" evidence="13">
    <location>
        <begin position="227"/>
        <end position="249"/>
    </location>
</feature>
<comment type="similarity">
    <text evidence="2">Belongs to the ABC transporter superfamily. ABCC family. Conjugate transporter (TC 3.A.1.208) subfamily.</text>
</comment>
<feature type="transmembrane region" description="Helical" evidence="13">
    <location>
        <begin position="345"/>
        <end position="364"/>
    </location>
</feature>
<dbReference type="PROSITE" id="PS50929">
    <property type="entry name" value="ABC_TM1F"/>
    <property type="match status" value="2"/>
</dbReference>
<dbReference type="CDD" id="cd03250">
    <property type="entry name" value="ABCC_MRP_domain1"/>
    <property type="match status" value="1"/>
</dbReference>
<dbReference type="SUPFAM" id="SSF52540">
    <property type="entry name" value="P-loop containing nucleoside triphosphate hydrolases"/>
    <property type="match status" value="2"/>
</dbReference>
<evidence type="ECO:0000256" key="1">
    <source>
        <dbReference type="ARBA" id="ARBA00004141"/>
    </source>
</evidence>
<dbReference type="GO" id="GO:0016887">
    <property type="term" value="F:ATP hydrolysis activity"/>
    <property type="evidence" value="ECO:0007669"/>
    <property type="project" value="InterPro"/>
</dbReference>
<dbReference type="Gene3D" id="1.20.1560.10">
    <property type="entry name" value="ABC transporter type 1, transmembrane domain"/>
    <property type="match status" value="2"/>
</dbReference>
<comment type="catalytic activity">
    <reaction evidence="11">
        <text>17beta-estradiol 17-O-(beta-D-glucuronate)(in) + ATP + H2O = 17beta-estradiol 17-O-(beta-D-glucuronate)(out) + ADP + phosphate + H(+)</text>
        <dbReference type="Rhea" id="RHEA:60128"/>
        <dbReference type="ChEBI" id="CHEBI:15377"/>
        <dbReference type="ChEBI" id="CHEBI:15378"/>
        <dbReference type="ChEBI" id="CHEBI:30616"/>
        <dbReference type="ChEBI" id="CHEBI:43474"/>
        <dbReference type="ChEBI" id="CHEBI:82961"/>
        <dbReference type="ChEBI" id="CHEBI:456216"/>
    </reaction>
    <physiologicalReaction direction="left-to-right" evidence="11">
        <dbReference type="Rhea" id="RHEA:60129"/>
    </physiologicalReaction>
</comment>
<feature type="domain" description="ABC transporter" evidence="14">
    <location>
        <begin position="423"/>
        <end position="645"/>
    </location>
</feature>
<accession>A0A6F9D6B4</accession>
<comment type="subcellular location">
    <subcellularLocation>
        <location evidence="1">Membrane</location>
        <topology evidence="1">Multi-pass membrane protein</topology>
    </subcellularLocation>
</comment>
<dbReference type="FunFam" id="3.40.50.300:FF:001726">
    <property type="entry name" value="Multidrug resistance-associated protein 4"/>
    <property type="match status" value="1"/>
</dbReference>
<keyword evidence="4 13" id="KW-0812">Transmembrane</keyword>
<evidence type="ECO:0000259" key="14">
    <source>
        <dbReference type="PROSITE" id="PS50893"/>
    </source>
</evidence>
<gene>
    <name evidence="16" type="primary">Abcc1-001</name>
</gene>
<comment type="catalytic activity">
    <reaction evidence="10">
        <text>leukotriene C4(in) + ATP + H2O = leukotriene C4(out) + ADP + phosphate + H(+)</text>
        <dbReference type="Rhea" id="RHEA:38963"/>
        <dbReference type="ChEBI" id="CHEBI:15377"/>
        <dbReference type="ChEBI" id="CHEBI:15378"/>
        <dbReference type="ChEBI" id="CHEBI:30616"/>
        <dbReference type="ChEBI" id="CHEBI:43474"/>
        <dbReference type="ChEBI" id="CHEBI:57973"/>
        <dbReference type="ChEBI" id="CHEBI:456216"/>
    </reaction>
    <physiologicalReaction direction="left-to-right" evidence="10">
        <dbReference type="Rhea" id="RHEA:38964"/>
    </physiologicalReaction>
</comment>
<evidence type="ECO:0000256" key="11">
    <source>
        <dbReference type="ARBA" id="ARBA00047576"/>
    </source>
</evidence>
<dbReference type="GO" id="GO:0015431">
    <property type="term" value="F:ABC-type glutathione S-conjugate transporter activity"/>
    <property type="evidence" value="ECO:0007669"/>
    <property type="project" value="UniProtKB-EC"/>
</dbReference>
<keyword evidence="5" id="KW-0547">Nucleotide-binding</keyword>
<feature type="transmembrane region" description="Helical" evidence="13">
    <location>
        <begin position="309"/>
        <end position="333"/>
    </location>
</feature>
<keyword evidence="8 13" id="KW-0472">Membrane</keyword>
<feature type="transmembrane region" description="Helical" evidence="13">
    <location>
        <begin position="202"/>
        <end position="221"/>
    </location>
</feature>
<feature type="domain" description="ABC transporter" evidence="14">
    <location>
        <begin position="1054"/>
        <end position="1288"/>
    </location>
</feature>
<evidence type="ECO:0000256" key="10">
    <source>
        <dbReference type="ARBA" id="ARBA00047523"/>
    </source>
</evidence>
<protein>
    <submittedName>
        <fullName evidence="16">Multidrug resistance-associated protein 1-like</fullName>
    </submittedName>
</protein>
<feature type="transmembrane region" description="Helical" evidence="13">
    <location>
        <begin position="958"/>
        <end position="979"/>
    </location>
</feature>
<dbReference type="InterPro" id="IPR027417">
    <property type="entry name" value="P-loop_NTPase"/>
</dbReference>
<evidence type="ECO:0000313" key="16">
    <source>
        <dbReference type="EMBL" id="CAB3219625.1"/>
    </source>
</evidence>
<evidence type="ECO:0000256" key="7">
    <source>
        <dbReference type="ARBA" id="ARBA00022989"/>
    </source>
</evidence>
<keyword evidence="7 13" id="KW-1133">Transmembrane helix</keyword>
<comment type="catalytic activity">
    <reaction evidence="9">
        <text>ATP + H2O + xenobioticSide 1 = ADP + phosphate + xenobioticSide 2.</text>
        <dbReference type="EC" id="7.6.2.2"/>
    </reaction>
</comment>
<dbReference type="InterPro" id="IPR003439">
    <property type="entry name" value="ABC_transporter-like_ATP-bd"/>
</dbReference>
<dbReference type="FunFam" id="3.40.50.300:FF:000163">
    <property type="entry name" value="Multidrug resistance-associated protein member 4"/>
    <property type="match status" value="1"/>
</dbReference>
<keyword evidence="3" id="KW-0813">Transport</keyword>
<dbReference type="InterPro" id="IPR011527">
    <property type="entry name" value="ABC1_TM_dom"/>
</dbReference>
<dbReference type="Pfam" id="PF00005">
    <property type="entry name" value="ABC_tran"/>
    <property type="match status" value="2"/>
</dbReference>
<dbReference type="SMART" id="SM00382">
    <property type="entry name" value="AAA"/>
    <property type="match status" value="2"/>
</dbReference>
<feature type="transmembrane region" description="Helical" evidence="13">
    <location>
        <begin position="714"/>
        <end position="737"/>
    </location>
</feature>
<dbReference type="EMBL" id="LR782592">
    <property type="protein sequence ID" value="CAB3219625.1"/>
    <property type="molecule type" value="mRNA"/>
</dbReference>
<dbReference type="FunFam" id="1.20.1560.10:FF:000026">
    <property type="entry name" value="Multidrug resistance-associated protein lethal(2)03659"/>
    <property type="match status" value="1"/>
</dbReference>
<dbReference type="PROSITE" id="PS00211">
    <property type="entry name" value="ABC_TRANSPORTER_1"/>
    <property type="match status" value="2"/>
</dbReference>
<dbReference type="InterPro" id="IPR050173">
    <property type="entry name" value="ABC_transporter_C-like"/>
</dbReference>
<dbReference type="InterPro" id="IPR036640">
    <property type="entry name" value="ABC1_TM_sf"/>
</dbReference>
<dbReference type="Pfam" id="PF00664">
    <property type="entry name" value="ABC_membrane"/>
    <property type="match status" value="2"/>
</dbReference>
<feature type="domain" description="ABC transmembrane type-1" evidence="15">
    <location>
        <begin position="719"/>
        <end position="1017"/>
    </location>
</feature>
<proteinExistence type="evidence at transcript level"/>
<dbReference type="GO" id="GO:0008559">
    <property type="term" value="F:ABC-type xenobiotic transporter activity"/>
    <property type="evidence" value="ECO:0007669"/>
    <property type="project" value="UniProtKB-EC"/>
</dbReference>
<comment type="catalytic activity">
    <reaction evidence="12">
        <text>an S-substituted glutathione(in) + ATP + H2O = an S-substituted glutathione(out) + ADP + phosphate + H(+)</text>
        <dbReference type="Rhea" id="RHEA:19121"/>
        <dbReference type="ChEBI" id="CHEBI:15377"/>
        <dbReference type="ChEBI" id="CHEBI:15378"/>
        <dbReference type="ChEBI" id="CHEBI:30616"/>
        <dbReference type="ChEBI" id="CHEBI:43474"/>
        <dbReference type="ChEBI" id="CHEBI:90779"/>
        <dbReference type="ChEBI" id="CHEBI:456216"/>
        <dbReference type="EC" id="7.6.2.3"/>
    </reaction>
    <physiologicalReaction direction="left-to-right" evidence="12">
        <dbReference type="Rhea" id="RHEA:19122"/>
    </physiologicalReaction>
</comment>
<evidence type="ECO:0000256" key="8">
    <source>
        <dbReference type="ARBA" id="ARBA00023136"/>
    </source>
</evidence>
<dbReference type="PANTHER" id="PTHR24223">
    <property type="entry name" value="ATP-BINDING CASSETTE SUB-FAMILY C"/>
    <property type="match status" value="1"/>
</dbReference>
<reference evidence="16" key="1">
    <citation type="submission" date="2020-04" db="EMBL/GenBank/DDBJ databases">
        <authorList>
            <person name="Neveu A P."/>
        </authorList>
    </citation>
    <scope>NUCLEOTIDE SEQUENCE</scope>
    <source>
        <tissue evidence="16">Whole embryo</tissue>
    </source>
</reference>
<dbReference type="GO" id="GO:0005524">
    <property type="term" value="F:ATP binding"/>
    <property type="evidence" value="ECO:0007669"/>
    <property type="project" value="UniProtKB-KW"/>
</dbReference>
<sequence length="1310" mass="147591">MGASKKKGGKIGNFFSLLTFWWMNELFARGNKRDLKEEDLPHLKERDTSLAVCQRLEKNWNAEIKKAKDEARRPSLIKAVWKTYGANWLLYGIGAFFEQGVSIISPLFLARLLQYFENRASLTEAYWCAAGLTLVSFLFPLFHLWYFHLCEKIGWHIRIATCALMYKKTLVLSQKSLASTTTGQIVNLGATDVIRFDYLPLFLHYLWIGPVMIVVVEYLLWQNVGASSFVGIGFVIFGLLCQGMFGRLFGKIRGKMALQTDKRVRLINEIISAMRVVKMYAWETPYKTMVGKVRRNEIQKVLMASLLKAWNISMTYTAPKLITLATFVVYVYLGGQLSSSKVFAVIAWFNVLRIPVGIFTPFAVEKLAESRVSFRRIETFLLLGELDKCEEISSTNKEKSSHPKIVFDRLCATWDDVNLGFNHNEPDLHKNAAANGNGLKDINFTMDNSSLVAVIGPVGSGKSSLLSAILKELPPKSGKVEISGRVAYVSQTSWVFSGSLKENILFGEKYDAQRYNQIIDGCALRKDIESLENGDQTLVGERGVSLSGGQKARVNLARAAYRENTEIILLDDPLSAVDANVANHIFHQCICGFLKNRIRVLVTHQLQILQHVDQILVLKEGQISASGTFEELQEDGTDFAALLRRKEDEDNSIQHTVAKDMENGDISLGSEQIENDKNPENQVDFVAKIAQEETKSQGSIGWKSYIKYLTVNKFMFICLIFIILASNTLFVLTDWWMSVWATRSEEFFANQTIFQVNTTSEMRANPVFFNNQYYINILAYLTGGFAFFFSLQTTIQKYHLAMAGKAMHNKMLEAILLAPIRFFDINPTGRILNRFSKDMGQIDEVLPLVFTEVVILSGIVLTVVIVAVVVNYFAVIPLIPLSIYFVWLRRYYIKTSRDIKRMEGINRSPVFAHLSTTIQGLATIRAFRMHENFEQKFHHLQDLHSGAWYGFICGARWFALRVDLISTLFIGAVAFLSVITRSVSDLNAGQVGLTVIYATQLLGLLQWVVRQSAEIENQMTSVERIQQYCKIPSEPPHYISDPPTPSDWPSAGKIQMHNVTFAHYEGAQNVLHDVSATIYPNEKIGIVGRTGAGKSSLICCLFRLNELSSGKITVDGVDISKLGLTALRSSISAIPQDPVLFAGTLRNNLDPFSSYSDDNLWDVLAQVQMKETVETFPQKLEMELAESGSNFSVGQRQLLCLARAILRRNKILVIDEATASVDIRTDKLIQETIRNSFKDCTVITVAHRVNTIIDCDRVMYLQTGRLVEFDAPHKLLLDAKSSFTEMVNALGSAESKDLRQAAEQALRKRR</sequence>
<dbReference type="FunFam" id="1.20.1560.10:FF:000014">
    <property type="entry name" value="Multidrug resistance-associated protein member 4"/>
    <property type="match status" value="1"/>
</dbReference>
<evidence type="ECO:0000256" key="4">
    <source>
        <dbReference type="ARBA" id="ARBA00022692"/>
    </source>
</evidence>
<dbReference type="InterPro" id="IPR017871">
    <property type="entry name" value="ABC_transporter-like_CS"/>
</dbReference>
<dbReference type="Gene3D" id="3.40.50.300">
    <property type="entry name" value="P-loop containing nucleotide triphosphate hydrolases"/>
    <property type="match status" value="2"/>
</dbReference>
<dbReference type="PROSITE" id="PS50893">
    <property type="entry name" value="ABC_TRANSPORTER_2"/>
    <property type="match status" value="2"/>
</dbReference>
<feature type="transmembrane region" description="Helical" evidence="13">
    <location>
        <begin position="845"/>
        <end position="866"/>
    </location>
</feature>
<evidence type="ECO:0000256" key="13">
    <source>
        <dbReference type="SAM" id="Phobius"/>
    </source>
</evidence>
<feature type="domain" description="ABC transmembrane type-1" evidence="15">
    <location>
        <begin position="89"/>
        <end position="368"/>
    </location>
</feature>
<feature type="transmembrane region" description="Helical" evidence="13">
    <location>
        <begin position="872"/>
        <end position="892"/>
    </location>
</feature>
<keyword evidence="6" id="KW-0067">ATP-binding</keyword>
<evidence type="ECO:0000259" key="15">
    <source>
        <dbReference type="PROSITE" id="PS50929"/>
    </source>
</evidence>
<name>A0A6F9D6B4_9ASCI</name>
<evidence type="ECO:0000256" key="9">
    <source>
        <dbReference type="ARBA" id="ARBA00034018"/>
    </source>
</evidence>
<dbReference type="CDD" id="cd03244">
    <property type="entry name" value="ABCC_MRP_domain2"/>
    <property type="match status" value="1"/>
</dbReference>
<evidence type="ECO:0000256" key="3">
    <source>
        <dbReference type="ARBA" id="ARBA00022448"/>
    </source>
</evidence>
<dbReference type="GO" id="GO:0016323">
    <property type="term" value="C:basolateral plasma membrane"/>
    <property type="evidence" value="ECO:0007669"/>
    <property type="project" value="UniProtKB-ARBA"/>
</dbReference>
<evidence type="ECO:0000256" key="5">
    <source>
        <dbReference type="ARBA" id="ARBA00022741"/>
    </source>
</evidence>
<dbReference type="InterPro" id="IPR003593">
    <property type="entry name" value="AAA+_ATPase"/>
</dbReference>
<feature type="transmembrane region" description="Helical" evidence="13">
    <location>
        <begin position="125"/>
        <end position="147"/>
    </location>
</feature>
<dbReference type="SUPFAM" id="SSF90123">
    <property type="entry name" value="ABC transporter transmembrane region"/>
    <property type="match status" value="2"/>
</dbReference>
<organism evidence="16">
    <name type="scientific">Phallusia mammillata</name>
    <dbReference type="NCBI Taxonomy" id="59560"/>
    <lineage>
        <taxon>Eukaryota</taxon>
        <taxon>Metazoa</taxon>
        <taxon>Chordata</taxon>
        <taxon>Tunicata</taxon>
        <taxon>Ascidiacea</taxon>
        <taxon>Phlebobranchia</taxon>
        <taxon>Ascidiidae</taxon>
        <taxon>Phallusia</taxon>
    </lineage>
</organism>
<feature type="transmembrane region" description="Helical" evidence="13">
    <location>
        <begin position="773"/>
        <end position="791"/>
    </location>
</feature>